<keyword evidence="3" id="KW-1185">Reference proteome</keyword>
<reference evidence="2 3" key="1">
    <citation type="submission" date="2014-04" db="EMBL/GenBank/DDBJ databases">
        <title>Genome evolution of avian class.</title>
        <authorList>
            <person name="Zhang G."/>
            <person name="Li C."/>
        </authorList>
    </citation>
    <scope>NUCLEOTIDE SEQUENCE [LARGE SCALE GENOMIC DNA]</scope>
    <source>
        <strain evidence="2">BGI_Y956</strain>
    </source>
</reference>
<dbReference type="AlphaFoldDB" id="A0A091V8G9"/>
<keyword evidence="1" id="KW-1133">Transmembrane helix</keyword>
<name>A0A091V8G9_NIPNI</name>
<gene>
    <name evidence="2" type="ORF">Y956_08463</name>
</gene>
<dbReference type="Proteomes" id="UP000053283">
    <property type="component" value="Unassembled WGS sequence"/>
</dbReference>
<keyword evidence="2" id="KW-0067">ATP-binding</keyword>
<feature type="non-terminal residue" evidence="2">
    <location>
        <position position="243"/>
    </location>
</feature>
<sequence>MVLWRQQVCAVMRMRFLKLKHEGRLLRSMLLFFGIFILQMLMFFTVFQLWVGSSNWEITASSYFLPTEEKIQNKSTNLLIFNDTGSEIEDFISALKSQNIIPEITLEKNITSIPLHNGAIKISLEGKSYRFTVMCSAEPINCFPMLVNILSNTFLRLFNSTARIRVWSEPFYSIQSPEIRNDFFFVCLSYLLILAAGLPPHFAVSSMEDYKLQARAQLRLAGLFPSAYWCGQVLVDAPLFWTL</sequence>
<evidence type="ECO:0000256" key="1">
    <source>
        <dbReference type="SAM" id="Phobius"/>
    </source>
</evidence>
<accession>A0A091V8G9</accession>
<protein>
    <submittedName>
        <fullName evidence="2">ATP-binding cassette sub-family A member 9</fullName>
    </submittedName>
</protein>
<organism evidence="2 3">
    <name type="scientific">Nipponia nippon</name>
    <name type="common">Crested ibis</name>
    <name type="synonym">Ibis nippon</name>
    <dbReference type="NCBI Taxonomy" id="128390"/>
    <lineage>
        <taxon>Eukaryota</taxon>
        <taxon>Metazoa</taxon>
        <taxon>Chordata</taxon>
        <taxon>Craniata</taxon>
        <taxon>Vertebrata</taxon>
        <taxon>Euteleostomi</taxon>
        <taxon>Archelosauria</taxon>
        <taxon>Archosauria</taxon>
        <taxon>Dinosauria</taxon>
        <taxon>Saurischia</taxon>
        <taxon>Theropoda</taxon>
        <taxon>Coelurosauria</taxon>
        <taxon>Aves</taxon>
        <taxon>Neognathae</taxon>
        <taxon>Neoaves</taxon>
        <taxon>Aequornithes</taxon>
        <taxon>Pelecaniformes</taxon>
        <taxon>Threskiornithidae</taxon>
        <taxon>Nipponia</taxon>
    </lineage>
</organism>
<evidence type="ECO:0000313" key="2">
    <source>
        <dbReference type="EMBL" id="KFQ98692.1"/>
    </source>
</evidence>
<dbReference type="GO" id="GO:0005524">
    <property type="term" value="F:ATP binding"/>
    <property type="evidence" value="ECO:0007669"/>
    <property type="project" value="UniProtKB-KW"/>
</dbReference>
<feature type="transmembrane region" description="Helical" evidence="1">
    <location>
        <begin position="25"/>
        <end position="51"/>
    </location>
</feature>
<proteinExistence type="predicted"/>
<dbReference type="EMBL" id="KL410718">
    <property type="protein sequence ID" value="KFQ98692.1"/>
    <property type="molecule type" value="Genomic_DNA"/>
</dbReference>
<keyword evidence="1" id="KW-0472">Membrane</keyword>
<evidence type="ECO:0000313" key="3">
    <source>
        <dbReference type="Proteomes" id="UP000053283"/>
    </source>
</evidence>
<dbReference type="STRING" id="128390.A0A091V8G9"/>
<keyword evidence="2" id="KW-0547">Nucleotide-binding</keyword>
<feature type="transmembrane region" description="Helical" evidence="1">
    <location>
        <begin position="183"/>
        <end position="204"/>
    </location>
</feature>
<keyword evidence="1" id="KW-0812">Transmembrane</keyword>